<sequence>MRQDVGGVSCDTGHLPHRALREQALSGHLAPYVFEAGGAGDIGTRGQKGAIERPDARPEDKVGAHAGLGKRTRHTDLGGAEHAATAEDEGDVGAHRTHPRLRGRAAVARMPCQP</sequence>
<reference evidence="2 3" key="1">
    <citation type="journal article" date="2019" name="Int. J. Syst. Evol. Microbiol.">
        <title>The Global Catalogue of Microorganisms (GCM) 10K type strain sequencing project: providing services to taxonomists for standard genome sequencing and annotation.</title>
        <authorList>
            <consortium name="The Broad Institute Genomics Platform"/>
            <consortium name="The Broad Institute Genome Sequencing Center for Infectious Disease"/>
            <person name="Wu L."/>
            <person name="Ma J."/>
        </authorList>
    </citation>
    <scope>NUCLEOTIDE SEQUENCE [LARGE SCALE GENOMIC DNA]</scope>
    <source>
        <strain evidence="2 3">JCM 15591</strain>
    </source>
</reference>
<gene>
    <name evidence="2" type="ORF">GCM10009810_03740</name>
</gene>
<feature type="region of interest" description="Disordered" evidence="1">
    <location>
        <begin position="37"/>
        <end position="114"/>
    </location>
</feature>
<proteinExistence type="predicted"/>
<dbReference type="Proteomes" id="UP001501475">
    <property type="component" value="Unassembled WGS sequence"/>
</dbReference>
<evidence type="ECO:0000313" key="3">
    <source>
        <dbReference type="Proteomes" id="UP001501475"/>
    </source>
</evidence>
<keyword evidence="3" id="KW-1185">Reference proteome</keyword>
<evidence type="ECO:0000256" key="1">
    <source>
        <dbReference type="SAM" id="MobiDB-lite"/>
    </source>
</evidence>
<comment type="caution">
    <text evidence="2">The sequence shown here is derived from an EMBL/GenBank/DDBJ whole genome shotgun (WGS) entry which is preliminary data.</text>
</comment>
<protein>
    <submittedName>
        <fullName evidence="2">Uncharacterized protein</fullName>
    </submittedName>
</protein>
<name>A0ABN2K2B7_9MICO</name>
<dbReference type="EMBL" id="BAAAPN010000011">
    <property type="protein sequence ID" value="GAA1746477.1"/>
    <property type="molecule type" value="Genomic_DNA"/>
</dbReference>
<accession>A0ABN2K2B7</accession>
<evidence type="ECO:0000313" key="2">
    <source>
        <dbReference type="EMBL" id="GAA1746477.1"/>
    </source>
</evidence>
<organism evidence="2 3">
    <name type="scientific">Nostocoides vanveenii</name>
    <dbReference type="NCBI Taxonomy" id="330835"/>
    <lineage>
        <taxon>Bacteria</taxon>
        <taxon>Bacillati</taxon>
        <taxon>Actinomycetota</taxon>
        <taxon>Actinomycetes</taxon>
        <taxon>Micrococcales</taxon>
        <taxon>Intrasporangiaceae</taxon>
        <taxon>Nostocoides</taxon>
    </lineage>
</organism>
<feature type="compositionally biased region" description="Basic and acidic residues" evidence="1">
    <location>
        <begin position="50"/>
        <end position="63"/>
    </location>
</feature>